<dbReference type="OrthoDB" id="538223at2759"/>
<evidence type="ECO:0000259" key="3">
    <source>
        <dbReference type="Pfam" id="PF24883"/>
    </source>
</evidence>
<organism evidence="4 5">
    <name type="scientific">Didymella heteroderae</name>
    <dbReference type="NCBI Taxonomy" id="1769908"/>
    <lineage>
        <taxon>Eukaryota</taxon>
        <taxon>Fungi</taxon>
        <taxon>Dikarya</taxon>
        <taxon>Ascomycota</taxon>
        <taxon>Pezizomycotina</taxon>
        <taxon>Dothideomycetes</taxon>
        <taxon>Pleosporomycetidae</taxon>
        <taxon>Pleosporales</taxon>
        <taxon>Pleosporineae</taxon>
        <taxon>Didymellaceae</taxon>
        <taxon>Didymella</taxon>
    </lineage>
</organism>
<gene>
    <name evidence="4" type="ORF">E8E12_000708</name>
</gene>
<evidence type="ECO:0000313" key="5">
    <source>
        <dbReference type="Proteomes" id="UP000758155"/>
    </source>
</evidence>
<comment type="caution">
    <text evidence="4">The sequence shown here is derived from an EMBL/GenBank/DDBJ whole genome shotgun (WGS) entry which is preliminary data.</text>
</comment>
<reference evidence="4" key="1">
    <citation type="submission" date="2019-04" db="EMBL/GenBank/DDBJ databases">
        <title>Sequencing of skin fungus with MAO and IRED activity.</title>
        <authorList>
            <person name="Marsaioli A.J."/>
            <person name="Bonatto J.M.C."/>
            <person name="Reis Junior O."/>
        </authorList>
    </citation>
    <scope>NUCLEOTIDE SEQUENCE</scope>
    <source>
        <strain evidence="4">28M1</strain>
    </source>
</reference>
<dbReference type="Pfam" id="PF24883">
    <property type="entry name" value="NPHP3_N"/>
    <property type="match status" value="1"/>
</dbReference>
<name>A0A9P4WFF8_9PLEO</name>
<dbReference type="Proteomes" id="UP000758155">
    <property type="component" value="Unassembled WGS sequence"/>
</dbReference>
<dbReference type="PANTHER" id="PTHR10039">
    <property type="entry name" value="AMELOGENIN"/>
    <property type="match status" value="1"/>
</dbReference>
<dbReference type="AlphaFoldDB" id="A0A9P4WFF8"/>
<dbReference type="EMBL" id="SWKV01000287">
    <property type="protein sequence ID" value="KAF3029134.1"/>
    <property type="molecule type" value="Genomic_DNA"/>
</dbReference>
<proteinExistence type="predicted"/>
<sequence>MPPSARDTTTYSGNRADGDSTNIYGNVYGDVHFPGRTREAGEPATNRQDVKRTSRQPLLTYFFCQSTRPELNNAVSVLRGLVYLLIVQKEELARHVQKRYESVGRLLFEGPNAVYALREILSDILNEPSLPPTCLLVDALDECTSGLSELLYIITDTSLGRHGKVKWLVTSRNVPEIERHLQPDPLGVKVSLEVKASHVSRAVGAFVEYKVRRLVTVQRYDPVLQAEVQQQLRDKAEGTFLWVSLVCKELEKVEYFLTREVLHELLPGLDPLYDRMLAQILTHKNTRTAGYCKEVLQSVTLAFRPQQLSELALSAGLPSDRFGDMQAVTDLIGR</sequence>
<evidence type="ECO:0000256" key="2">
    <source>
        <dbReference type="SAM" id="MobiDB-lite"/>
    </source>
</evidence>
<evidence type="ECO:0000256" key="1">
    <source>
        <dbReference type="ARBA" id="ARBA00022737"/>
    </source>
</evidence>
<feature type="region of interest" description="Disordered" evidence="2">
    <location>
        <begin position="1"/>
        <end position="23"/>
    </location>
</feature>
<feature type="domain" description="Nephrocystin 3-like N-terminal" evidence="3">
    <location>
        <begin position="56"/>
        <end position="172"/>
    </location>
</feature>
<evidence type="ECO:0000313" key="4">
    <source>
        <dbReference type="EMBL" id="KAF3029134.1"/>
    </source>
</evidence>
<feature type="non-terminal residue" evidence="4">
    <location>
        <position position="334"/>
    </location>
</feature>
<dbReference type="InterPro" id="IPR056884">
    <property type="entry name" value="NPHP3-like_N"/>
</dbReference>
<accession>A0A9P4WFF8</accession>
<keyword evidence="1" id="KW-0677">Repeat</keyword>
<keyword evidence="5" id="KW-1185">Reference proteome</keyword>
<protein>
    <recommendedName>
        <fullName evidence="3">Nephrocystin 3-like N-terminal domain-containing protein</fullName>
    </recommendedName>
</protein>